<sequence length="163" mass="17342">MYVQTSYLPATKEIRDLLTELLDRDIQVSPSTPLAPTPNNPCTVAVYVDDTLQVTSVIAFDLALSAHAGAAIGLVPVTGAQAAIEERVLSETLRENVYEVLNIAASLFNKDGATHVRLYDAHHIGNPLPGDVLARALTLGRREDLAVEVGGYGPGRLSVVLVA</sequence>
<accession>A0A3N0DX83</accession>
<reference evidence="1 2" key="1">
    <citation type="submission" date="2018-11" db="EMBL/GenBank/DDBJ databases">
        <authorList>
            <person name="Li F."/>
        </authorList>
    </citation>
    <scope>NUCLEOTIDE SEQUENCE [LARGE SCALE GENOMIC DNA]</scope>
    <source>
        <strain evidence="1 2">KIS18-7</strain>
    </source>
</reference>
<dbReference type="RefSeq" id="WP_123234733.1">
    <property type="nucleotide sequence ID" value="NZ_RJSG01000002.1"/>
</dbReference>
<comment type="caution">
    <text evidence="1">The sequence shown here is derived from an EMBL/GenBank/DDBJ whole genome shotgun (WGS) entry which is preliminary data.</text>
</comment>
<dbReference type="Proteomes" id="UP000277094">
    <property type="component" value="Unassembled WGS sequence"/>
</dbReference>
<organism evidence="1 2">
    <name type="scientific">Nocardioides marmorisolisilvae</name>
    <dbReference type="NCBI Taxonomy" id="1542737"/>
    <lineage>
        <taxon>Bacteria</taxon>
        <taxon>Bacillati</taxon>
        <taxon>Actinomycetota</taxon>
        <taxon>Actinomycetes</taxon>
        <taxon>Propionibacteriales</taxon>
        <taxon>Nocardioidaceae</taxon>
        <taxon>Nocardioides</taxon>
    </lineage>
</organism>
<evidence type="ECO:0000313" key="2">
    <source>
        <dbReference type="Proteomes" id="UP000277094"/>
    </source>
</evidence>
<name>A0A3N0DX83_9ACTN</name>
<keyword evidence="2" id="KW-1185">Reference proteome</keyword>
<proteinExistence type="predicted"/>
<evidence type="ECO:0000313" key="1">
    <source>
        <dbReference type="EMBL" id="RNL80232.1"/>
    </source>
</evidence>
<gene>
    <name evidence="1" type="ORF">EFL95_15155</name>
</gene>
<dbReference type="AlphaFoldDB" id="A0A3N0DX83"/>
<dbReference type="EMBL" id="RJSG01000002">
    <property type="protein sequence ID" value="RNL80232.1"/>
    <property type="molecule type" value="Genomic_DNA"/>
</dbReference>
<protein>
    <submittedName>
        <fullName evidence="1">Uncharacterized protein</fullName>
    </submittedName>
</protein>
<dbReference type="OrthoDB" id="5244255at2"/>